<feature type="region of interest" description="Disordered" evidence="1">
    <location>
        <begin position="39"/>
        <end position="74"/>
    </location>
</feature>
<dbReference type="AlphaFoldDB" id="A0A2T2P9M0"/>
<dbReference type="Proteomes" id="UP000240883">
    <property type="component" value="Unassembled WGS sequence"/>
</dbReference>
<keyword evidence="3" id="KW-1185">Reference proteome</keyword>
<evidence type="ECO:0000313" key="3">
    <source>
        <dbReference type="Proteomes" id="UP000240883"/>
    </source>
</evidence>
<sequence length="266" mass="28893">MPSWLSTAYDTALALLTGTPRPQPPLILNRVDALPHLLTYHDPPPASSPPPNTPISTLPPRTRLPSSSSPLSPTHLAQTHAHYEEIPTLPAAALLGCCCCCCCSPDTSSPSLAHAYVIHPLLPRQVRALPRRVLEDLRVWMCERVPSEGVFVGGHRLVRGFVGVRRESVWRVERELARRGAVGVGEEVEEGDGRVGDEEGYLGRWEEVGGGEVPVEVSVSEMREGGQDGNFCFGVVEGLGGRRRERGGHAGFERAELVAMRMGEES</sequence>
<dbReference type="EMBL" id="KZ678128">
    <property type="protein sequence ID" value="PSN74337.1"/>
    <property type="molecule type" value="Genomic_DNA"/>
</dbReference>
<feature type="compositionally biased region" description="Low complexity" evidence="1">
    <location>
        <begin position="54"/>
        <end position="74"/>
    </location>
</feature>
<dbReference type="OrthoDB" id="3684248at2759"/>
<proteinExistence type="predicted"/>
<accession>A0A2T2P9M0</accession>
<evidence type="ECO:0000256" key="1">
    <source>
        <dbReference type="SAM" id="MobiDB-lite"/>
    </source>
</evidence>
<name>A0A2T2P9M0_CORCC</name>
<feature type="compositionally biased region" description="Pro residues" evidence="1">
    <location>
        <begin position="42"/>
        <end position="53"/>
    </location>
</feature>
<evidence type="ECO:0000313" key="2">
    <source>
        <dbReference type="EMBL" id="PSN74337.1"/>
    </source>
</evidence>
<organism evidence="2 3">
    <name type="scientific">Corynespora cassiicola Philippines</name>
    <dbReference type="NCBI Taxonomy" id="1448308"/>
    <lineage>
        <taxon>Eukaryota</taxon>
        <taxon>Fungi</taxon>
        <taxon>Dikarya</taxon>
        <taxon>Ascomycota</taxon>
        <taxon>Pezizomycotina</taxon>
        <taxon>Dothideomycetes</taxon>
        <taxon>Pleosporomycetidae</taxon>
        <taxon>Pleosporales</taxon>
        <taxon>Corynesporascaceae</taxon>
        <taxon>Corynespora</taxon>
    </lineage>
</organism>
<reference evidence="2 3" key="1">
    <citation type="journal article" date="2018" name="Front. Microbiol.">
        <title>Genome-Wide Analysis of Corynespora cassiicola Leaf Fall Disease Putative Effectors.</title>
        <authorList>
            <person name="Lopez D."/>
            <person name="Ribeiro S."/>
            <person name="Label P."/>
            <person name="Fumanal B."/>
            <person name="Venisse J.S."/>
            <person name="Kohler A."/>
            <person name="de Oliveira R.R."/>
            <person name="Labutti K."/>
            <person name="Lipzen A."/>
            <person name="Lail K."/>
            <person name="Bauer D."/>
            <person name="Ohm R.A."/>
            <person name="Barry K.W."/>
            <person name="Spatafora J."/>
            <person name="Grigoriev I.V."/>
            <person name="Martin F.M."/>
            <person name="Pujade-Renaud V."/>
        </authorList>
    </citation>
    <scope>NUCLEOTIDE SEQUENCE [LARGE SCALE GENOMIC DNA]</scope>
    <source>
        <strain evidence="2 3">Philippines</strain>
    </source>
</reference>
<gene>
    <name evidence="2" type="ORF">BS50DRAFT_581161</name>
</gene>
<protein>
    <submittedName>
        <fullName evidence="2">Uncharacterized protein</fullName>
    </submittedName>
</protein>